<feature type="domain" description="Nucleoside diphosphate kinase-like" evidence="7">
    <location>
        <begin position="9"/>
        <end position="185"/>
    </location>
</feature>
<evidence type="ECO:0000256" key="1">
    <source>
        <dbReference type="ARBA" id="ARBA00001946"/>
    </source>
</evidence>
<dbReference type="AlphaFoldDB" id="A0A1G2U4L3"/>
<dbReference type="PROSITE" id="PS51374">
    <property type="entry name" value="NDPK_LIKE"/>
    <property type="match status" value="1"/>
</dbReference>
<dbReference type="GO" id="GO:0004550">
    <property type="term" value="F:nucleoside diphosphate kinase activity"/>
    <property type="evidence" value="ECO:0007669"/>
    <property type="project" value="UniProtKB-EC"/>
</dbReference>
<sequence length="204" mass="23080">MKDKNHPAKERTLAIIKPDGVQRSLIGDVIRRYERIGLKLVGIKMVVPTEEHIEQHYTLDPDWRRRTGQKTIDSYKKKGLTPPSEDPLEITGKVLVMLKKYMTLGPVVPMVWQGANAVAVVKKITGGTEPLTSDVGTIRADLMLDSYSLSDRDQRAVRNIVHVSGSVEEAEAEIKHWFSENELIDYRLVQEAILYDVNVDGIFE</sequence>
<dbReference type="Pfam" id="PF00334">
    <property type="entry name" value="NDK"/>
    <property type="match status" value="2"/>
</dbReference>
<evidence type="ECO:0000259" key="7">
    <source>
        <dbReference type="SMART" id="SM00562"/>
    </source>
</evidence>
<keyword evidence="5" id="KW-0418">Kinase</keyword>
<proteinExistence type="inferred from homology"/>
<comment type="similarity">
    <text evidence="2 6">Belongs to the NDK family.</text>
</comment>
<evidence type="ECO:0000256" key="3">
    <source>
        <dbReference type="ARBA" id="ARBA00012966"/>
    </source>
</evidence>
<protein>
    <recommendedName>
        <fullName evidence="3">nucleoside-diphosphate kinase</fullName>
        <ecNumber evidence="3">2.7.4.6</ecNumber>
    </recommendedName>
</protein>
<evidence type="ECO:0000313" key="9">
    <source>
        <dbReference type="Proteomes" id="UP000176800"/>
    </source>
</evidence>
<comment type="caution">
    <text evidence="6">Lacks conserved residue(s) required for the propagation of feature annotation.</text>
</comment>
<keyword evidence="4" id="KW-0808">Transferase</keyword>
<evidence type="ECO:0000256" key="4">
    <source>
        <dbReference type="ARBA" id="ARBA00022679"/>
    </source>
</evidence>
<evidence type="ECO:0000256" key="6">
    <source>
        <dbReference type="PROSITE-ProRule" id="PRU00706"/>
    </source>
</evidence>
<dbReference type="SMART" id="SM00562">
    <property type="entry name" value="NDK"/>
    <property type="match status" value="1"/>
</dbReference>
<comment type="cofactor">
    <cofactor evidence="1">
        <name>Mg(2+)</name>
        <dbReference type="ChEBI" id="CHEBI:18420"/>
    </cofactor>
</comment>
<organism evidence="8 9">
    <name type="scientific">Candidatus Zambryskibacteria bacterium RIFCSPLOWO2_01_FULL_45_21</name>
    <dbReference type="NCBI Taxonomy" id="1802761"/>
    <lineage>
        <taxon>Bacteria</taxon>
        <taxon>Candidatus Zambryskiibacteriota</taxon>
    </lineage>
</organism>
<accession>A0A1G2U4L3</accession>
<dbReference type="SUPFAM" id="SSF54919">
    <property type="entry name" value="Nucleoside diphosphate kinase, NDK"/>
    <property type="match status" value="1"/>
</dbReference>
<dbReference type="Proteomes" id="UP000176800">
    <property type="component" value="Unassembled WGS sequence"/>
</dbReference>
<dbReference type="EC" id="2.7.4.6" evidence="3"/>
<dbReference type="PANTHER" id="PTHR11349">
    <property type="entry name" value="NUCLEOSIDE DIPHOSPHATE KINASE"/>
    <property type="match status" value="1"/>
</dbReference>
<gene>
    <name evidence="8" type="ORF">A3B14_03285</name>
</gene>
<evidence type="ECO:0000256" key="5">
    <source>
        <dbReference type="ARBA" id="ARBA00022777"/>
    </source>
</evidence>
<name>A0A1G2U4L3_9BACT</name>
<dbReference type="EMBL" id="MHWE01000006">
    <property type="protein sequence ID" value="OHB04435.1"/>
    <property type="molecule type" value="Genomic_DNA"/>
</dbReference>
<evidence type="ECO:0000313" key="8">
    <source>
        <dbReference type="EMBL" id="OHB04435.1"/>
    </source>
</evidence>
<dbReference type="CDD" id="cd04413">
    <property type="entry name" value="NDPk_I"/>
    <property type="match status" value="1"/>
</dbReference>
<comment type="caution">
    <text evidence="8">The sequence shown here is derived from an EMBL/GenBank/DDBJ whole genome shotgun (WGS) entry which is preliminary data.</text>
</comment>
<dbReference type="InterPro" id="IPR036850">
    <property type="entry name" value="NDK-like_dom_sf"/>
</dbReference>
<evidence type="ECO:0000256" key="2">
    <source>
        <dbReference type="ARBA" id="ARBA00008142"/>
    </source>
</evidence>
<reference evidence="8 9" key="1">
    <citation type="journal article" date="2016" name="Nat. Commun.">
        <title>Thousands of microbial genomes shed light on interconnected biogeochemical processes in an aquifer system.</title>
        <authorList>
            <person name="Anantharaman K."/>
            <person name="Brown C.T."/>
            <person name="Hug L.A."/>
            <person name="Sharon I."/>
            <person name="Castelle C.J."/>
            <person name="Probst A.J."/>
            <person name="Thomas B.C."/>
            <person name="Singh A."/>
            <person name="Wilkins M.J."/>
            <person name="Karaoz U."/>
            <person name="Brodie E.L."/>
            <person name="Williams K.H."/>
            <person name="Hubbard S.S."/>
            <person name="Banfield J.F."/>
        </authorList>
    </citation>
    <scope>NUCLEOTIDE SEQUENCE [LARGE SCALE GENOMIC DNA]</scope>
</reference>
<dbReference type="InterPro" id="IPR034907">
    <property type="entry name" value="NDK-like_dom"/>
</dbReference>
<dbReference type="Gene3D" id="3.30.70.141">
    <property type="entry name" value="Nucleoside diphosphate kinase-like domain"/>
    <property type="match status" value="1"/>
</dbReference>